<reference evidence="2" key="1">
    <citation type="submission" date="2016-11" db="UniProtKB">
        <authorList>
            <consortium name="WormBaseParasite"/>
        </authorList>
    </citation>
    <scope>IDENTIFICATION</scope>
</reference>
<dbReference type="OMA" id="TYPDNNC"/>
<organism evidence="1 2">
    <name type="scientific">Meloidogyne hapla</name>
    <name type="common">Root-knot nematode worm</name>
    <dbReference type="NCBI Taxonomy" id="6305"/>
    <lineage>
        <taxon>Eukaryota</taxon>
        <taxon>Metazoa</taxon>
        <taxon>Ecdysozoa</taxon>
        <taxon>Nematoda</taxon>
        <taxon>Chromadorea</taxon>
        <taxon>Rhabditida</taxon>
        <taxon>Tylenchina</taxon>
        <taxon>Tylenchomorpha</taxon>
        <taxon>Tylenchoidea</taxon>
        <taxon>Meloidogynidae</taxon>
        <taxon>Meloidogyninae</taxon>
        <taxon>Meloidogyne</taxon>
    </lineage>
</organism>
<accession>A0A1I8BTK5</accession>
<proteinExistence type="predicted"/>
<protein>
    <submittedName>
        <fullName evidence="2">Uncharacterized protein</fullName>
    </submittedName>
</protein>
<evidence type="ECO:0000313" key="2">
    <source>
        <dbReference type="WBParaSite" id="MhA1_Contig604.frz3.gene10"/>
    </source>
</evidence>
<dbReference type="Proteomes" id="UP000095281">
    <property type="component" value="Unplaced"/>
</dbReference>
<evidence type="ECO:0000313" key="1">
    <source>
        <dbReference type="Proteomes" id="UP000095281"/>
    </source>
</evidence>
<name>A0A1I8BTK5_MELHA</name>
<keyword evidence="1" id="KW-1185">Reference proteome</keyword>
<dbReference type="WBParaSite" id="MhA1_Contig604.frz3.gene10">
    <property type="protein sequence ID" value="MhA1_Contig604.frz3.gene10"/>
    <property type="gene ID" value="MhA1_Contig604.frz3.gene10"/>
</dbReference>
<sequence length="1954" mass="222067">MLGCKYCKKPSFCTNCKTNFCNVEEKGYKQCYTTNTNNCFAKFDEPCFTERTFDNGVKRGCGNCTTKTCISCNKHLCNDGKDLPYYCLDYDGISTIECKKPNCYINKYMKTGCGTCDENKVNLSCVDCNDFKCNSKNKLEETIFCYEREENGQESEGRRPCAEKMCYISVDLFKAESEETALKNFTRQGCGKCPTKSIPCQTCSSKLCNTVKLFNESLYCWVTETTEPNSIAHCEEECFTRRNSDGKLEQGCGNCKDSDCINCKEKFCNTKEIGVKHCLTKNGSTCSTGYYENCFTERAQTNEYYQAGCGTCDENNVDISCVDCRDLKCNTRTMLKETIFCYEREENGKEKEGRKPCAEKMCFISSDTMKGGSEEVALKSFTRQGCGKCPSKSIPCQTCNTTLCNTEKLFKEFKYCWVNETTAVSCKISEYGNICYYALINNSKVEQGCGNKSSWTEYKVLAAKCQNKHLCNTKKMFEDSLFCLNKGKDEMVVSKRSLKQCDEECFILRHSDGKLEQGCGKCTDADCRSCKHDFCNNRTIGVKHCLTDNGSTCSTGYYENCFTARTESNELNKGCGNCTTPTCKTCTDHRCNEGNNFPYYCFGSDGNSQLECPNPDCYIDKGIEDMYLYEDINETFLDLNAGCGTCNENNINISCVDCSDLKCNSRNKPTATIFCYEREENGNEKEGTRPCLEKICFISVDILKGNERHSYVAGSEETALKKYTIQGCGNCPQDSITCRTCNNKLCNSEKFFKDRHYCWNTKNSTEQCSISEHKRICYYAVINDETVERGCGNKTSWTEKNVRAAKCQNEHLCNTKKLFEESLFCLNKGEDDFIETKSSVIQCDNECFARRHSDGKLEQGCGNCTDNDCKSCKQNFCNAKTIGVKHCWTNNGSTCSTGYYENCFAERTQTNELNKGCGNCTTPTCKTCTENRCNDGTNFPYYCLKSDGKSLLECPNPDCYIDKDLKTGCGTCDENRISKSCVDCSDFKCNSRNKLEENIFCYEREENGKEKEGGRPCAGKTCFISVDILKVDQGCGEVPQKFNDIPYAKCNKPLCNTKELFNKTLFCLIKGKEELEAERALKQCDKKCLVHRHSDGKLEQGCDFCPKNVSTTDCNNCEEKYCNEEKNVQMHCWINDKDICKTNFNGNCFTVRNEDNGRCGYCASSTCHKCYTHRCNNEKEYDYFCRRKIGYDNKCKNSSCFIANLEENESADWNCGECPDIQNHQYKCAQCNNSPFCNTVDFYNNAMYCWNKTAEMTTAISALRNCGSQCFVARDGDGKVNKGCGKCNSSITCKQCNDNRCNIEKEFPYFCKSVDGDKECDHSDCLILNLNKDNQSSFVYNCGKCPASNLFLLDFLLDEKLFKEGININNIQCAECKDSPLCNTPKFFEEQLFCWMNSTSNLEIEKGTRVCESKCFVSRDSLNGQLKFGCGECNETNQATDCKTCTEKYCNVENLVPKHCWLNDKEICKADFETSCYMERISINETKKGCGNCSTKACRKCYTHRCNDWEDIPHYCYSNNGTNGVEECNKDPDCYILKLTNKDYKYEFYQNCGKCPETNSLLNTSELLRKRLTENHLDEVQCADCNNDTLCNTEKFIEEKLFCLEKSPNESQSIMGAIVCEEECFVSRNYTTGYVTQGCGNCSTNDTTECVKCKDVYCNEENPVHKHCLDDNNEICKTPFDDPCYLWRTPTNGVQKGCGKCPYYTCKECNEHRCNNETNLPFYCFGYMASIKECNISECYIAKIEEQHGEEKIEQYHHDCGRCPSDVLDLSGYIKTNDHALRDKLRNVNMSTVQCAECKNSPTCNADPFFEKQLFCWEKESKKWTQTKGRRVCEAGCFIGVDMKEMGLVQGCGKCSDNPNLKKCENCLTPYCNNEKIFNTIKCHHLSAKTKPYVKRIKKCHPIYSSCYIAKDIFGRVEQNCGDCPSKYKNCATCKDKDKCNEESLLPKSKNLNL</sequence>
<dbReference type="PANTHER" id="PTHR21721">
    <property type="entry name" value="GH09876P-RELATED"/>
    <property type="match status" value="1"/>
</dbReference>
<dbReference type="PANTHER" id="PTHR21721:SF26">
    <property type="entry name" value="DUF753 DOMAIN-CONTAINING PROTEIN-RELATED"/>
    <property type="match status" value="1"/>
</dbReference>